<dbReference type="FunCoup" id="A0A6P7XWT0">
    <property type="interactions" value="1150"/>
</dbReference>
<name>A0A6P7XWT0_9AMPH</name>
<evidence type="ECO:0000313" key="1">
    <source>
        <dbReference type="Proteomes" id="UP000515156"/>
    </source>
</evidence>
<dbReference type="PANTHER" id="PTHR28450">
    <property type="entry name" value="FANCONI ANEMIA GROUP B PROTEIN"/>
    <property type="match status" value="1"/>
</dbReference>
<dbReference type="Proteomes" id="UP000515156">
    <property type="component" value="Chromosome 4"/>
</dbReference>
<dbReference type="GO" id="GO:0036297">
    <property type="term" value="P:interstrand cross-link repair"/>
    <property type="evidence" value="ECO:0007669"/>
    <property type="project" value="InterPro"/>
</dbReference>
<keyword evidence="1" id="KW-1185">Reference proteome</keyword>
<dbReference type="CTD" id="2187"/>
<dbReference type="GO" id="GO:2000042">
    <property type="term" value="P:negative regulation of double-strand break repair via homologous recombination"/>
    <property type="evidence" value="ECO:0007669"/>
    <property type="project" value="TreeGrafter"/>
</dbReference>
<dbReference type="GO" id="GO:1905168">
    <property type="term" value="P:positive regulation of double-strand break repair via homologous recombination"/>
    <property type="evidence" value="ECO:0007669"/>
    <property type="project" value="TreeGrafter"/>
</dbReference>
<reference evidence="2" key="1">
    <citation type="submission" date="2025-08" db="UniProtKB">
        <authorList>
            <consortium name="RefSeq"/>
        </authorList>
    </citation>
    <scope>IDENTIFICATION</scope>
</reference>
<dbReference type="GO" id="GO:1990414">
    <property type="term" value="P:replication-born double-strand break repair via sister chromatid exchange"/>
    <property type="evidence" value="ECO:0007669"/>
    <property type="project" value="TreeGrafter"/>
</dbReference>
<dbReference type="AlphaFoldDB" id="A0A6P7XWT0"/>
<dbReference type="RefSeq" id="XP_030057426.1">
    <property type="nucleotide sequence ID" value="XM_030201566.1"/>
</dbReference>
<dbReference type="PANTHER" id="PTHR28450:SF1">
    <property type="entry name" value="FANCONI ANEMIA GROUP B PROTEIN"/>
    <property type="match status" value="1"/>
</dbReference>
<sequence length="919" mass="104200">MLCGGCFLWQRGRGSDVRIFSEKVGQLLLLSYSDTSRCAGKRKWKHWKKKRKMSDGVEQEKILNYNGTVLTFHLSKATFEEGGVDKTATLHFRRMLFNPAAGVFLQKSTGFFNIPAIYEGAEIISLSCTADYRTGMNLPCILLGKSKKHKETKYLLLLLHASDEFECYVNFKLNYKMNDVHLVAGPMVLWMHNDQLFYLSPKTHIIVSVPVKISSIKWVNEIEDEGIVVLGVKHAHFPDGEDEKTFPTSDSVIWRSEFVAYSVEKQKVMNATCFLPHAYSSVVTCMDITHVCRPEMVNGQFSTSVVVATSNKQLVLFQDGVPVNVFQLPCAEPCRLHTASTSRGDLLLVVAFAYNNVCAVWKETWQVASSWQNVKSFLVDDFIGTGTEQVLLLFKDASSSSDCLNMFQITDFGEINYTSDASECTKHVLAEDDVQENRFLTIQALEARLQAGISSLQELQQHLKLKERVLSESCKALLDLVHGKEHTLPSAEEENLVSLWDEEENTTCSLDKGTLLAIEDPEHLVEKVWQRVMDTSLVVGVKINDKISLSFDDISLSLLIEQTFNKIGPIKCYSNVLKLPRLSSASPVSECEMEPLPKRLKPGCHSKKDTQNQFSEKEPSEIHTNWGQTVTAVTDLMPLLTFHKTSCIMLLHARKRINQEDDYSEESKLLTFPCGRISVGLEDISKDKYVVHFLLDNHHHKGIVEDFFAILAAFYKYSFQIFSPECTLAPVNLWLQEEMQCKPVMECAEYLYCSRPGSLYGTVFSWNQKTPCEGTLTLFCRNQIILFQCLHKLIDILPSTCVPKLLSLESKDSLIENLALSLEKEILTFRSFVSSTVSEIEKMSTWMCRSDNNMSHVTAPSSTSKEVVQQYRNEFQNEQKQSTLGMNLTINGSLYRNILWKIAHIQVNSDKIVWRLSNS</sequence>
<dbReference type="InterPro" id="IPR033333">
    <property type="entry name" value="FANCB"/>
</dbReference>
<dbReference type="KEGG" id="muo:115469178"/>
<dbReference type="GeneID" id="115469178"/>
<dbReference type="OrthoDB" id="1917888at2759"/>
<proteinExistence type="predicted"/>
<accession>A0A6P7XWT0</accession>
<dbReference type="GO" id="GO:0043240">
    <property type="term" value="C:Fanconi anaemia nuclear complex"/>
    <property type="evidence" value="ECO:0007669"/>
    <property type="project" value="InterPro"/>
</dbReference>
<gene>
    <name evidence="2" type="primary">FANCB</name>
</gene>
<evidence type="ECO:0000313" key="2">
    <source>
        <dbReference type="RefSeq" id="XP_030057426.1"/>
    </source>
</evidence>
<protein>
    <submittedName>
        <fullName evidence="2">Fanconi anemia group B protein isoform X1</fullName>
    </submittedName>
</protein>
<organism evidence="1 2">
    <name type="scientific">Microcaecilia unicolor</name>
    <dbReference type="NCBI Taxonomy" id="1415580"/>
    <lineage>
        <taxon>Eukaryota</taxon>
        <taxon>Metazoa</taxon>
        <taxon>Chordata</taxon>
        <taxon>Craniata</taxon>
        <taxon>Vertebrata</taxon>
        <taxon>Euteleostomi</taxon>
        <taxon>Amphibia</taxon>
        <taxon>Gymnophiona</taxon>
        <taxon>Siphonopidae</taxon>
        <taxon>Microcaecilia</taxon>
    </lineage>
</organism>
<dbReference type="InParanoid" id="A0A6P7XWT0"/>